<evidence type="ECO:0000313" key="1">
    <source>
        <dbReference type="EMBL" id="KAJ1356436.1"/>
    </source>
</evidence>
<proteinExistence type="predicted"/>
<gene>
    <name evidence="1" type="ORF">KIN20_014158</name>
</gene>
<keyword evidence="2" id="KW-1185">Reference proteome</keyword>
<organism evidence="1 2">
    <name type="scientific">Parelaphostrongylus tenuis</name>
    <name type="common">Meningeal worm</name>
    <dbReference type="NCBI Taxonomy" id="148309"/>
    <lineage>
        <taxon>Eukaryota</taxon>
        <taxon>Metazoa</taxon>
        <taxon>Ecdysozoa</taxon>
        <taxon>Nematoda</taxon>
        <taxon>Chromadorea</taxon>
        <taxon>Rhabditida</taxon>
        <taxon>Rhabditina</taxon>
        <taxon>Rhabditomorpha</taxon>
        <taxon>Strongyloidea</taxon>
        <taxon>Metastrongylidae</taxon>
        <taxon>Parelaphostrongylus</taxon>
    </lineage>
</organism>
<accession>A0AAD5MVJ4</accession>
<sequence length="139" mass="15414">MQTVYDVLENQARSALLPDAIISTILSQLQVKVTYEPLNCENLLLTLADQAQLDANKGYCIIADNIVTGICTVTANMMCTPPNPAVTITSVPVNHTLISGTLMVGTDFFLVQNHFTSKKLCRLQTLLWRIGRERCGKMW</sequence>
<dbReference type="Proteomes" id="UP001196413">
    <property type="component" value="Unassembled WGS sequence"/>
</dbReference>
<comment type="caution">
    <text evidence="1">The sequence shown here is derived from an EMBL/GenBank/DDBJ whole genome shotgun (WGS) entry which is preliminary data.</text>
</comment>
<evidence type="ECO:0000313" key="2">
    <source>
        <dbReference type="Proteomes" id="UP001196413"/>
    </source>
</evidence>
<reference evidence="1" key="1">
    <citation type="submission" date="2021-06" db="EMBL/GenBank/DDBJ databases">
        <title>Parelaphostrongylus tenuis whole genome reference sequence.</title>
        <authorList>
            <person name="Garwood T.J."/>
            <person name="Larsen P.A."/>
            <person name="Fountain-Jones N.M."/>
            <person name="Garbe J.R."/>
            <person name="Macchietto M.G."/>
            <person name="Kania S.A."/>
            <person name="Gerhold R.W."/>
            <person name="Richards J.E."/>
            <person name="Wolf T.M."/>
        </authorList>
    </citation>
    <scope>NUCLEOTIDE SEQUENCE</scope>
    <source>
        <strain evidence="1">MNPRO001-30</strain>
        <tissue evidence="1">Meninges</tissue>
    </source>
</reference>
<dbReference type="AlphaFoldDB" id="A0AAD5MVJ4"/>
<protein>
    <submittedName>
        <fullName evidence="1">Uncharacterized protein</fullName>
    </submittedName>
</protein>
<dbReference type="EMBL" id="JAHQIW010002814">
    <property type="protein sequence ID" value="KAJ1356436.1"/>
    <property type="molecule type" value="Genomic_DNA"/>
</dbReference>
<name>A0AAD5MVJ4_PARTN</name>